<evidence type="ECO:0000313" key="11">
    <source>
        <dbReference type="EMBL" id="CAL1374605.1"/>
    </source>
</evidence>
<feature type="region of interest" description="Disordered" evidence="9">
    <location>
        <begin position="1"/>
        <end position="64"/>
    </location>
</feature>
<evidence type="ECO:0000256" key="9">
    <source>
        <dbReference type="SAM" id="MobiDB-lite"/>
    </source>
</evidence>
<feature type="region of interest" description="Disordered" evidence="9">
    <location>
        <begin position="364"/>
        <end position="403"/>
    </location>
</feature>
<feature type="compositionally biased region" description="Polar residues" evidence="9">
    <location>
        <begin position="453"/>
        <end position="462"/>
    </location>
</feature>
<evidence type="ECO:0000256" key="6">
    <source>
        <dbReference type="ARBA" id="ARBA00023163"/>
    </source>
</evidence>
<dbReference type="SMART" id="SM00389">
    <property type="entry name" value="HOX"/>
    <property type="match status" value="1"/>
</dbReference>
<feature type="region of interest" description="Disordered" evidence="9">
    <location>
        <begin position="267"/>
        <end position="286"/>
    </location>
</feature>
<feature type="compositionally biased region" description="Pro residues" evidence="9">
    <location>
        <begin position="267"/>
        <end position="282"/>
    </location>
</feature>
<dbReference type="Pfam" id="PF07526">
    <property type="entry name" value="POX"/>
    <property type="match status" value="1"/>
</dbReference>
<evidence type="ECO:0000256" key="8">
    <source>
        <dbReference type="PROSITE-ProRule" id="PRU00108"/>
    </source>
</evidence>
<dbReference type="GO" id="GO:0006355">
    <property type="term" value="P:regulation of DNA-templated transcription"/>
    <property type="evidence" value="ECO:0007669"/>
    <property type="project" value="InterPro"/>
</dbReference>
<feature type="region of interest" description="Disordered" evidence="9">
    <location>
        <begin position="440"/>
        <end position="462"/>
    </location>
</feature>
<dbReference type="PROSITE" id="PS50071">
    <property type="entry name" value="HOMEOBOX_2"/>
    <property type="match status" value="1"/>
</dbReference>
<keyword evidence="5 8" id="KW-0371">Homeobox</keyword>
<accession>A0AAV2DM19</accession>
<dbReference type="AlphaFoldDB" id="A0AAV2DM19"/>
<feature type="domain" description="Homeobox" evidence="10">
    <location>
        <begin position="280"/>
        <end position="343"/>
    </location>
</feature>
<keyword evidence="12" id="KW-1185">Reference proteome</keyword>
<evidence type="ECO:0000256" key="1">
    <source>
        <dbReference type="ARBA" id="ARBA00004123"/>
    </source>
</evidence>
<protein>
    <recommendedName>
        <fullName evidence="10">Homeobox domain-containing protein</fullName>
    </recommendedName>
</protein>
<dbReference type="InterPro" id="IPR050224">
    <property type="entry name" value="TALE_homeobox"/>
</dbReference>
<dbReference type="InterPro" id="IPR009057">
    <property type="entry name" value="Homeodomain-like_sf"/>
</dbReference>
<dbReference type="InterPro" id="IPR006563">
    <property type="entry name" value="POX_dom"/>
</dbReference>
<keyword evidence="6" id="KW-0804">Transcription</keyword>
<evidence type="ECO:0000256" key="5">
    <source>
        <dbReference type="ARBA" id="ARBA00023155"/>
    </source>
</evidence>
<keyword evidence="7 8" id="KW-0539">Nucleus</keyword>
<dbReference type="PANTHER" id="PTHR11850">
    <property type="entry name" value="HOMEOBOX PROTEIN TRANSCRIPTION FACTORS"/>
    <property type="match status" value="1"/>
</dbReference>
<evidence type="ECO:0000256" key="4">
    <source>
        <dbReference type="ARBA" id="ARBA00023125"/>
    </source>
</evidence>
<dbReference type="InterPro" id="IPR001356">
    <property type="entry name" value="HD"/>
</dbReference>
<keyword evidence="4 8" id="KW-0238">DNA-binding</keyword>
<dbReference type="EMBL" id="OZ034816">
    <property type="protein sequence ID" value="CAL1374605.1"/>
    <property type="molecule type" value="Genomic_DNA"/>
</dbReference>
<sequence length="462" mass="51560">MAENQSENPFFFTPPHQTRPKTNPPPFTHHNSFPITSPSLIHNSGAYNSHHHHHQQQQQQHENGLSLSLSFAQQQHQQPVPLGPFTGYASVLNSSRFLRPAQLILDELFGVNFDLPTAHFHGHASQSGPADEAILTPAEFAGLGDRMMMEFRWKDSRLMLMLDEVYRRYKLYCQQMQTAVASFEAVPGLGNAAPFIYYAIRLVSSHFTSLKNALLHQMRFLSRSSSSGCRSYSSDQHEHQHQEALQYQNHNNKPSTTFNLNFFLQSPPHPPLPSPPPPPPPVWRSQRGLPDHAVALLKSWLFEHFLHPYPTDSEKQILAQQTGLSRTQVSNWFINARVRVWKPMVEEIQLLDSVHKAAASSSSLSVQPPSAAGTSSSAAVANVGSKRSRNNQRQRQVDMEDAGLVDCSSSDSVSLALGLPRTANSPVNHPSPWPFNVSTAANPSVEHHGFTGGSSNNRWYSQ</sequence>
<comment type="subcellular location">
    <subcellularLocation>
        <location evidence="1 8">Nucleus</location>
    </subcellularLocation>
</comment>
<dbReference type="InterPro" id="IPR008422">
    <property type="entry name" value="KN_HD"/>
</dbReference>
<keyword evidence="3" id="KW-0805">Transcription regulation</keyword>
<evidence type="ECO:0000259" key="10">
    <source>
        <dbReference type="PROSITE" id="PS50071"/>
    </source>
</evidence>
<name>A0AAV2DM19_9ROSI</name>
<feature type="compositionally biased region" description="Low complexity" evidence="9">
    <location>
        <begin position="364"/>
        <end position="385"/>
    </location>
</feature>
<dbReference type="GO" id="GO:0003677">
    <property type="term" value="F:DNA binding"/>
    <property type="evidence" value="ECO:0007669"/>
    <property type="project" value="UniProtKB-UniRule"/>
</dbReference>
<dbReference type="SUPFAM" id="SSF46689">
    <property type="entry name" value="Homeodomain-like"/>
    <property type="match status" value="1"/>
</dbReference>
<dbReference type="Pfam" id="PF05920">
    <property type="entry name" value="Homeobox_KN"/>
    <property type="match status" value="1"/>
</dbReference>
<dbReference type="CDD" id="cd00086">
    <property type="entry name" value="homeodomain"/>
    <property type="match status" value="1"/>
</dbReference>
<evidence type="ECO:0000313" key="12">
    <source>
        <dbReference type="Proteomes" id="UP001497516"/>
    </source>
</evidence>
<evidence type="ECO:0000256" key="7">
    <source>
        <dbReference type="ARBA" id="ARBA00023242"/>
    </source>
</evidence>
<organism evidence="11 12">
    <name type="scientific">Linum trigynum</name>
    <dbReference type="NCBI Taxonomy" id="586398"/>
    <lineage>
        <taxon>Eukaryota</taxon>
        <taxon>Viridiplantae</taxon>
        <taxon>Streptophyta</taxon>
        <taxon>Embryophyta</taxon>
        <taxon>Tracheophyta</taxon>
        <taxon>Spermatophyta</taxon>
        <taxon>Magnoliopsida</taxon>
        <taxon>eudicotyledons</taxon>
        <taxon>Gunneridae</taxon>
        <taxon>Pentapetalae</taxon>
        <taxon>rosids</taxon>
        <taxon>fabids</taxon>
        <taxon>Malpighiales</taxon>
        <taxon>Linaceae</taxon>
        <taxon>Linum</taxon>
    </lineage>
</organism>
<dbReference type="GO" id="GO:0005634">
    <property type="term" value="C:nucleus"/>
    <property type="evidence" value="ECO:0007669"/>
    <property type="project" value="UniProtKB-SubCell"/>
</dbReference>
<feature type="compositionally biased region" description="Polar residues" evidence="9">
    <location>
        <begin position="29"/>
        <end position="47"/>
    </location>
</feature>
<comment type="similarity">
    <text evidence="2">Belongs to the TALE/BELL homeobox family.</text>
</comment>
<dbReference type="Proteomes" id="UP001497516">
    <property type="component" value="Chromosome 3"/>
</dbReference>
<gene>
    <name evidence="11" type="ORF">LTRI10_LOCUS16459</name>
</gene>
<dbReference type="Gene3D" id="1.10.10.60">
    <property type="entry name" value="Homeodomain-like"/>
    <property type="match status" value="1"/>
</dbReference>
<feature type="DNA-binding region" description="Homeobox" evidence="8">
    <location>
        <begin position="282"/>
        <end position="344"/>
    </location>
</feature>
<dbReference type="SMART" id="SM00574">
    <property type="entry name" value="POX"/>
    <property type="match status" value="1"/>
</dbReference>
<evidence type="ECO:0000256" key="3">
    <source>
        <dbReference type="ARBA" id="ARBA00023015"/>
    </source>
</evidence>
<evidence type="ECO:0000256" key="2">
    <source>
        <dbReference type="ARBA" id="ARBA00006454"/>
    </source>
</evidence>
<proteinExistence type="inferred from homology"/>
<reference evidence="11 12" key="1">
    <citation type="submission" date="2024-04" db="EMBL/GenBank/DDBJ databases">
        <authorList>
            <person name="Fracassetti M."/>
        </authorList>
    </citation>
    <scope>NUCLEOTIDE SEQUENCE [LARGE SCALE GENOMIC DNA]</scope>
</reference>